<keyword evidence="2" id="KW-0963">Cytoplasm</keyword>
<keyword evidence="4" id="KW-0547">Nucleotide-binding</keyword>
<evidence type="ECO:0000313" key="7">
    <source>
        <dbReference type="EMBL" id="VFT97979.1"/>
    </source>
</evidence>
<organism evidence="7 8">
    <name type="scientific">Aphanomyces stellatus</name>
    <dbReference type="NCBI Taxonomy" id="120398"/>
    <lineage>
        <taxon>Eukaryota</taxon>
        <taxon>Sar</taxon>
        <taxon>Stramenopiles</taxon>
        <taxon>Oomycota</taxon>
        <taxon>Saprolegniomycetes</taxon>
        <taxon>Saprolegniales</taxon>
        <taxon>Verrucalvaceae</taxon>
        <taxon>Aphanomyces</taxon>
    </lineage>
</organism>
<dbReference type="SUPFAM" id="SSF56059">
    <property type="entry name" value="Glutathione synthetase ATP-binding domain-like"/>
    <property type="match status" value="1"/>
</dbReference>
<gene>
    <name evidence="7" type="primary">Aste57867_21307</name>
    <name evidence="6" type="ORF">As57867_021238</name>
    <name evidence="7" type="ORF">ASTE57867_21307</name>
</gene>
<evidence type="ECO:0000256" key="2">
    <source>
        <dbReference type="ARBA" id="ARBA00022490"/>
    </source>
</evidence>
<dbReference type="OrthoDB" id="202825at2759"/>
<dbReference type="InterPro" id="IPR004344">
    <property type="entry name" value="TTL/TTLL_fam"/>
</dbReference>
<protein>
    <submittedName>
        <fullName evidence="7">Aste57867_21307 protein</fullName>
    </submittedName>
</protein>
<dbReference type="PANTHER" id="PTHR45870">
    <property type="entry name" value="TUBULIN MONOGLYCYLASE TTLL3"/>
    <property type="match status" value="1"/>
</dbReference>
<keyword evidence="3" id="KW-0436">Ligase</keyword>
<dbReference type="Pfam" id="PF03133">
    <property type="entry name" value="TTL"/>
    <property type="match status" value="1"/>
</dbReference>
<evidence type="ECO:0000313" key="8">
    <source>
        <dbReference type="Proteomes" id="UP000332933"/>
    </source>
</evidence>
<evidence type="ECO:0000313" key="6">
    <source>
        <dbReference type="EMBL" id="KAF0686913.1"/>
    </source>
</evidence>
<dbReference type="PROSITE" id="PS51221">
    <property type="entry name" value="TTL"/>
    <property type="match status" value="1"/>
</dbReference>
<dbReference type="PANTHER" id="PTHR45870:SF2">
    <property type="entry name" value="TUBULIN MONOGLYCYLASE TTLL3"/>
    <property type="match status" value="1"/>
</dbReference>
<dbReference type="GO" id="GO:0005524">
    <property type="term" value="F:ATP binding"/>
    <property type="evidence" value="ECO:0007669"/>
    <property type="project" value="UniProtKB-KW"/>
</dbReference>
<dbReference type="InterPro" id="IPR051437">
    <property type="entry name" value="TTLL_monoglycylase"/>
</dbReference>
<dbReference type="Gene3D" id="3.30.470.20">
    <property type="entry name" value="ATP-grasp fold, B domain"/>
    <property type="match status" value="1"/>
</dbReference>
<evidence type="ECO:0000256" key="3">
    <source>
        <dbReference type="ARBA" id="ARBA00022598"/>
    </source>
</evidence>
<dbReference type="AlphaFoldDB" id="A0A485LLS2"/>
<name>A0A485LLS2_9STRA</name>
<accession>A0A485LLS2</accession>
<dbReference type="Proteomes" id="UP000332933">
    <property type="component" value="Unassembled WGS sequence"/>
</dbReference>
<sequence>MSKRRGFVVDDKFPDVTACLEKAGWTACPHHTYPTCLFRYTNYVKIQWKFVKPHQTINHLENAILLSRKHELLRHLEVRRGHAMYYPRSTTSIETWFRMFLYTQALLVLKNPSTYPAMLPMALAIGLEIQRLNDKPREARAAGLCLMEDAFLEDHADAIGDWVNQLDPVAPRGTLMRETAPDVVASIGGGGGIHSNPPSLDALLLHLEACDPQFHFISTRNIWIAKPSGLSQGRGIELIASRAQLEAFKAGHEDKAVVIQQYVERPFLILGRKFDIRQWVLVTATAPLTIYWYRECYLRFSSKAYSLAADDAIHDKYMHLCNNSIQKTGDAPDHPDIPGNMWGLDRFQLHLSELGVRDRWDNHTVPAMQHACVEALQSVQPKLKRIGHGFEWLGLDFILDEQLTPWLLEVNVSPDVSHSTDTTAALVPRATASILECKMVLGKSMDNQSEYVSDHHHATVVSDDEWSLIWQA</sequence>
<keyword evidence="8" id="KW-1185">Reference proteome</keyword>
<evidence type="ECO:0000256" key="4">
    <source>
        <dbReference type="ARBA" id="ARBA00022741"/>
    </source>
</evidence>
<dbReference type="EMBL" id="VJMH01006967">
    <property type="protein sequence ID" value="KAF0686913.1"/>
    <property type="molecule type" value="Genomic_DNA"/>
</dbReference>
<dbReference type="GO" id="GO:0070736">
    <property type="term" value="F:protein-glycine ligase activity, initiating"/>
    <property type="evidence" value="ECO:0007669"/>
    <property type="project" value="TreeGrafter"/>
</dbReference>
<evidence type="ECO:0000256" key="5">
    <source>
        <dbReference type="ARBA" id="ARBA00022840"/>
    </source>
</evidence>
<dbReference type="GO" id="GO:0015630">
    <property type="term" value="C:microtubule cytoskeleton"/>
    <property type="evidence" value="ECO:0007669"/>
    <property type="project" value="TreeGrafter"/>
</dbReference>
<dbReference type="EMBL" id="CAADRA010006993">
    <property type="protein sequence ID" value="VFT97979.1"/>
    <property type="molecule type" value="Genomic_DNA"/>
</dbReference>
<keyword evidence="5" id="KW-0067">ATP-binding</keyword>
<evidence type="ECO:0000256" key="1">
    <source>
        <dbReference type="ARBA" id="ARBA00004496"/>
    </source>
</evidence>
<comment type="subcellular location">
    <subcellularLocation>
        <location evidence="1">Cytoplasm</location>
    </subcellularLocation>
</comment>
<dbReference type="GO" id="GO:0005737">
    <property type="term" value="C:cytoplasm"/>
    <property type="evidence" value="ECO:0007669"/>
    <property type="project" value="UniProtKB-SubCell"/>
</dbReference>
<reference evidence="7 8" key="1">
    <citation type="submission" date="2019-03" db="EMBL/GenBank/DDBJ databases">
        <authorList>
            <person name="Gaulin E."/>
            <person name="Dumas B."/>
        </authorList>
    </citation>
    <scope>NUCLEOTIDE SEQUENCE [LARGE SCALE GENOMIC DNA]</scope>
    <source>
        <strain evidence="7">CBS 568.67</strain>
    </source>
</reference>
<proteinExistence type="predicted"/>
<reference evidence="6" key="2">
    <citation type="submission" date="2019-06" db="EMBL/GenBank/DDBJ databases">
        <title>Genomics analysis of Aphanomyces spp. identifies a new class of oomycete effector associated with host adaptation.</title>
        <authorList>
            <person name="Gaulin E."/>
        </authorList>
    </citation>
    <scope>NUCLEOTIDE SEQUENCE</scope>
    <source>
        <strain evidence="6">CBS 578.67</strain>
    </source>
</reference>